<name>A0A087U4M2_STEMI</name>
<feature type="non-terminal residue" evidence="1">
    <location>
        <position position="90"/>
    </location>
</feature>
<dbReference type="PANTHER" id="PTHR33327">
    <property type="entry name" value="ENDONUCLEASE"/>
    <property type="match status" value="1"/>
</dbReference>
<organism evidence="1 2">
    <name type="scientific">Stegodyphus mimosarum</name>
    <name type="common">African social velvet spider</name>
    <dbReference type="NCBI Taxonomy" id="407821"/>
    <lineage>
        <taxon>Eukaryota</taxon>
        <taxon>Metazoa</taxon>
        <taxon>Ecdysozoa</taxon>
        <taxon>Arthropoda</taxon>
        <taxon>Chelicerata</taxon>
        <taxon>Arachnida</taxon>
        <taxon>Araneae</taxon>
        <taxon>Araneomorphae</taxon>
        <taxon>Entelegynae</taxon>
        <taxon>Eresoidea</taxon>
        <taxon>Eresidae</taxon>
        <taxon>Stegodyphus</taxon>
    </lineage>
</organism>
<accession>A0A087U4M2</accession>
<gene>
    <name evidence="1" type="ORF">X975_06333</name>
</gene>
<evidence type="ECO:0000313" key="1">
    <source>
        <dbReference type="EMBL" id="KFM72311.1"/>
    </source>
</evidence>
<sequence>MHNLAGNHFSDDLLQSLWLSCLPNNTQIILAAFNEDLTRLAAMADKINELVTPAYVSAANAIPSSSSLEQQVVELTKKVSELSTSLHASR</sequence>
<reference evidence="1 2" key="1">
    <citation type="submission" date="2013-11" db="EMBL/GenBank/DDBJ databases">
        <title>Genome sequencing of Stegodyphus mimosarum.</title>
        <authorList>
            <person name="Bechsgaard J."/>
        </authorList>
    </citation>
    <scope>NUCLEOTIDE SEQUENCE [LARGE SCALE GENOMIC DNA]</scope>
</reference>
<dbReference type="Proteomes" id="UP000054359">
    <property type="component" value="Unassembled WGS sequence"/>
</dbReference>
<dbReference type="EMBL" id="KK118136">
    <property type="protein sequence ID" value="KFM72311.1"/>
    <property type="molecule type" value="Genomic_DNA"/>
</dbReference>
<keyword evidence="2" id="KW-1185">Reference proteome</keyword>
<proteinExistence type="predicted"/>
<dbReference type="AlphaFoldDB" id="A0A087U4M2"/>
<dbReference type="PANTHER" id="PTHR33327:SF3">
    <property type="entry name" value="RNA-DIRECTED DNA POLYMERASE"/>
    <property type="match status" value="1"/>
</dbReference>
<dbReference type="OrthoDB" id="6431867at2759"/>
<protein>
    <submittedName>
        <fullName evidence="1">Uncharacterized protein</fullName>
    </submittedName>
</protein>
<evidence type="ECO:0000313" key="2">
    <source>
        <dbReference type="Proteomes" id="UP000054359"/>
    </source>
</evidence>